<comment type="similarity">
    <text evidence="1">Belongs to the LRRFIP family.</text>
</comment>
<feature type="coiled-coil region" evidence="5">
    <location>
        <begin position="540"/>
        <end position="567"/>
    </location>
</feature>
<reference evidence="8" key="2">
    <citation type="submission" date="2025-08" db="UniProtKB">
        <authorList>
            <consortium name="RefSeq"/>
        </authorList>
    </citation>
    <scope>IDENTIFICATION</scope>
    <source>
        <tissue evidence="8">Tongue muscle</tissue>
    </source>
</reference>
<evidence type="ECO:0000256" key="6">
    <source>
        <dbReference type="SAM" id="MobiDB-lite"/>
    </source>
</evidence>
<feature type="compositionally biased region" description="Basic residues" evidence="6">
    <location>
        <begin position="84"/>
        <end position="93"/>
    </location>
</feature>
<keyword evidence="3 5" id="KW-0175">Coiled coil</keyword>
<accession>A0ABM4H7F1</accession>
<dbReference type="Gene3D" id="1.20.5.4090">
    <property type="match status" value="1"/>
</dbReference>
<keyword evidence="7" id="KW-1185">Reference proteome</keyword>
<feature type="coiled-coil region" evidence="5">
    <location>
        <begin position="594"/>
        <end position="684"/>
    </location>
</feature>
<evidence type="ECO:0000256" key="1">
    <source>
        <dbReference type="ARBA" id="ARBA00008275"/>
    </source>
</evidence>
<sequence>MGTPGSGRKRTPVKDRFSAEDEALSSIAREAEARLAAKRAARAEARDIRMRELERQQKEHSHHSFDRKWGQIQKWLEESERARHSPRSSHHRPSPGVEDALSIRSLGSHRYGALKDRSSRLPSLSHSYSHSYGMKKRSSGSHKDPLSGLYFDQRNYSSLRHSKPTSAYCSRQSSSLYSDPLATSKSYRASSTVNSGLLRSASLVSLCNGGLYNPYGSRAPSEYSFHSSRTSSSRSSPVFIDDDTASIASSGCASRGRRDSVLDEKSDKQYAENYTRPSSRNSASATTPLSGNSSRRGSGDTSSLIDPDTSLSELRDIYDLKDQIQDVEGRYMQGLKELKESLSEVEEKYKKAMVSNAQLDNEKNNLIYQVDTLKDVIEEQEEQMAEFYRENEEKSKELERQKHMCSVLQHKMDELKEGLRQRDELIEEKQHMQQKIDTMTKEVFELQETLLWKDKSIRALEKLREHVSCLRSERAALREELATLKAAAEAGEKHGLVIIPDGTPNGDVHQEPAIGAITVVSQEAAQVLESAGEGPLDVRLRKLAGEKEELLSQIRKLKLQLEEERQKGSRSDGGTAGDLAELQNGSDLQLIEMQRDANRQISEYKFKLSKAEQDIITLEQSINRLEGQVLRYKTAAENAEKVEDELKAEKRKLQRELRTALDKIEEMEMTNSHLAKRLEKMKANRTALLAQQ</sequence>
<evidence type="ECO:0000256" key="4">
    <source>
        <dbReference type="ARBA" id="ARBA00040512"/>
    </source>
</evidence>
<protein>
    <recommendedName>
        <fullName evidence="4">Leucine-rich repeat flightless-interacting protein 2</fullName>
    </recommendedName>
</protein>
<evidence type="ECO:0000313" key="7">
    <source>
        <dbReference type="Proteomes" id="UP001652640"/>
    </source>
</evidence>
<organism evidence="7 8">
    <name type="scientific">Odocoileus virginianus</name>
    <name type="common">White-tailed deer</name>
    <dbReference type="NCBI Taxonomy" id="9874"/>
    <lineage>
        <taxon>Eukaryota</taxon>
        <taxon>Metazoa</taxon>
        <taxon>Chordata</taxon>
        <taxon>Craniata</taxon>
        <taxon>Vertebrata</taxon>
        <taxon>Euteleostomi</taxon>
        <taxon>Mammalia</taxon>
        <taxon>Eutheria</taxon>
        <taxon>Laurasiatheria</taxon>
        <taxon>Artiodactyla</taxon>
        <taxon>Ruminantia</taxon>
        <taxon>Pecora</taxon>
        <taxon>Cervidae</taxon>
        <taxon>Odocoileinae</taxon>
        <taxon>Odocoileus</taxon>
    </lineage>
</organism>
<dbReference type="PANTHER" id="PTHR19212:SF6">
    <property type="entry name" value="LEUCINE-RICH REPEAT FLIGHTLESS-INTERACTING PROTEIN 2"/>
    <property type="match status" value="1"/>
</dbReference>
<keyword evidence="2" id="KW-0879">Wnt signaling pathway</keyword>
<feature type="compositionally biased region" description="Polar residues" evidence="6">
    <location>
        <begin position="275"/>
        <end position="308"/>
    </location>
</feature>
<feature type="coiled-coil region" evidence="5">
    <location>
        <begin position="335"/>
        <end position="494"/>
    </location>
</feature>
<reference evidence="7" key="1">
    <citation type="journal article" date="2022" name="J. Hered.">
        <title>A De Novo Chromosome-Level Genome Assembly of the White-Tailed Deer, Odocoileus Virginianus.</title>
        <authorList>
            <person name="London E.W."/>
            <person name="Roca A.L."/>
            <person name="Novakofski J.E."/>
            <person name="Mateus-Pinilla N.E."/>
        </authorList>
    </citation>
    <scope>NUCLEOTIDE SEQUENCE [LARGE SCALE GENOMIC DNA]</scope>
</reference>
<evidence type="ECO:0000256" key="5">
    <source>
        <dbReference type="SAM" id="Coils"/>
    </source>
</evidence>
<feature type="region of interest" description="Disordered" evidence="6">
    <location>
        <begin position="51"/>
        <end position="70"/>
    </location>
</feature>
<evidence type="ECO:0000313" key="8">
    <source>
        <dbReference type="RefSeq" id="XP_070311495.1"/>
    </source>
</evidence>
<proteinExistence type="inferred from homology"/>
<feature type="region of interest" description="Disordered" evidence="6">
    <location>
        <begin position="77"/>
        <end position="100"/>
    </location>
</feature>
<evidence type="ECO:0000256" key="2">
    <source>
        <dbReference type="ARBA" id="ARBA00022687"/>
    </source>
</evidence>
<dbReference type="PANTHER" id="PTHR19212">
    <property type="entry name" value="LEUCINE RICH REPEAT IN FLII INTERACTING PROTEIN"/>
    <property type="match status" value="1"/>
</dbReference>
<feature type="region of interest" description="Disordered" evidence="6">
    <location>
        <begin position="114"/>
        <end position="146"/>
    </location>
</feature>
<gene>
    <name evidence="8" type="primary">LRRFIP2</name>
</gene>
<evidence type="ECO:0000256" key="3">
    <source>
        <dbReference type="ARBA" id="ARBA00023054"/>
    </source>
</evidence>
<feature type="region of interest" description="Disordered" evidence="6">
    <location>
        <begin position="250"/>
        <end position="308"/>
    </location>
</feature>
<dbReference type="RefSeq" id="XP_070311495.1">
    <property type="nucleotide sequence ID" value="XM_070455394.1"/>
</dbReference>
<dbReference type="GeneID" id="110129446"/>
<name>A0ABM4H7F1_ODOVR</name>
<feature type="compositionally biased region" description="Low complexity" evidence="6">
    <location>
        <begin position="120"/>
        <end position="132"/>
    </location>
</feature>
<dbReference type="Pfam" id="PF09738">
    <property type="entry name" value="LRRFIP"/>
    <property type="match status" value="2"/>
</dbReference>
<feature type="compositionally biased region" description="Basic and acidic residues" evidence="6">
    <location>
        <begin position="256"/>
        <end position="270"/>
    </location>
</feature>
<dbReference type="InterPro" id="IPR019139">
    <property type="entry name" value="LRRFIP1/2"/>
</dbReference>
<dbReference type="Proteomes" id="UP001652640">
    <property type="component" value="Chromosome 26"/>
</dbReference>